<dbReference type="AlphaFoldDB" id="A0A660DXB7"/>
<keyword evidence="3" id="KW-1185">Reference proteome</keyword>
<accession>A0A660DXB7</accession>
<dbReference type="EMBL" id="UYIG01000068">
    <property type="protein sequence ID" value="VDG27865.1"/>
    <property type="molecule type" value="Genomic_DNA"/>
</dbReference>
<gene>
    <name evidence="2" type="ORF">MUDAN_MDHGFNIF_02683</name>
</gene>
<dbReference type="InterPro" id="IPR048799">
    <property type="entry name" value="P68_RBP_TagC-like_beta-prop"/>
</dbReference>
<dbReference type="Proteomes" id="UP000289996">
    <property type="component" value="Unassembled WGS sequence"/>
</dbReference>
<dbReference type="Pfam" id="PF21311">
    <property type="entry name" value="Phage_RBD_prop"/>
    <property type="match status" value="1"/>
</dbReference>
<evidence type="ECO:0000259" key="1">
    <source>
        <dbReference type="Pfam" id="PF21311"/>
    </source>
</evidence>
<dbReference type="RefSeq" id="WP_130857123.1">
    <property type="nucleotide sequence ID" value="NZ_UYIG01000068.1"/>
</dbReference>
<proteinExistence type="predicted"/>
<feature type="domain" description="P68 RBP/TagC-like beta-propeller" evidence="1">
    <location>
        <begin position="278"/>
        <end position="394"/>
    </location>
</feature>
<reference evidence="2 3" key="1">
    <citation type="submission" date="2018-11" db="EMBL/GenBank/DDBJ databases">
        <authorList>
            <person name="Wuyts S."/>
        </authorList>
    </citation>
    <scope>NUCLEOTIDE SEQUENCE [LARGE SCALE GENOMIC DNA]</scope>
    <source>
        <strain evidence="2">Lactobacillus mudanjiangensis AMBF249</strain>
    </source>
</reference>
<sequence length="681" mass="76388">MIIVQHVKTGLYVSHSLNANRRDSILQAVNGNSRGINIHADVLEELLEKVYQASNIMVSNQHLDGKTYTETVAAAFKYIISIIDNIPGTVDDADMRMAMVAIDGTQFNTLRERLEYDLKYCLALANPDQDGLMPKEYAARFKYDEVAGKPAKIMEFNIARHIAHSNAIPQSAVYSRGTGFWYIMQRVDNGAGGSNLHVLQFDGTEPTGEWMDLTNTYHGSVFFVRTVSGVDHIFASLNRSANGSPTSAEITWQSKVSKGWGSDGVKQVGIATNREPYVVWDERNNMAVVRYVGTANNDDIVVYRYDDWYNGRDVIQSQFKINGAQYYPCQGFDANDGKFYWHSGTDANSNERVSVFDYNGKLLIGRDLTGYNLIGSDTAQGKAEPEGLCLVTDDGGNPMIAFGHACGPQYGRRYIMHAFNFESWMQNFAGSGGTSSQTAKHAPVSIANLSTLGSGWWYLTATQMRAVTDKPQDFIKYKDIFDYKKTWIYAVLLEVVKGPNGYVYQHLMQLRPSHKRKAWNRIRYSSGWGNSDNYGSLGYHWVPDDGQVLLWKGTPSGISAKGATASFYQHVTHYHYIMIGWKNKSASDDTIKYLRIKVTKNANGSMAAKDVPIHDLNLPNKLGTQGQNFAWFYECNLHILSNYLKITNNLRISMAPDWKAGIPNTTANKIWIEEVWGVLDE</sequence>
<protein>
    <recommendedName>
        <fullName evidence="1">P68 RBP/TagC-like beta-propeller domain-containing protein</fullName>
    </recommendedName>
</protein>
<organism evidence="2 3">
    <name type="scientific">Lactiplantibacillus mudanjiangensis</name>
    <dbReference type="NCBI Taxonomy" id="1296538"/>
    <lineage>
        <taxon>Bacteria</taxon>
        <taxon>Bacillati</taxon>
        <taxon>Bacillota</taxon>
        <taxon>Bacilli</taxon>
        <taxon>Lactobacillales</taxon>
        <taxon>Lactobacillaceae</taxon>
        <taxon>Lactiplantibacillus</taxon>
    </lineage>
</organism>
<evidence type="ECO:0000313" key="3">
    <source>
        <dbReference type="Proteomes" id="UP000289996"/>
    </source>
</evidence>
<evidence type="ECO:0000313" key="2">
    <source>
        <dbReference type="EMBL" id="VDG27865.1"/>
    </source>
</evidence>
<name>A0A660DXB7_9LACO</name>